<reference evidence="1" key="1">
    <citation type="journal article" date="2014" name="Front. Microbiol.">
        <title>High frequency of phylogenetically diverse reductive dehalogenase-homologous genes in deep subseafloor sedimentary metagenomes.</title>
        <authorList>
            <person name="Kawai M."/>
            <person name="Futagami T."/>
            <person name="Toyoda A."/>
            <person name="Takaki Y."/>
            <person name="Nishi S."/>
            <person name="Hori S."/>
            <person name="Arai W."/>
            <person name="Tsubouchi T."/>
            <person name="Morono Y."/>
            <person name="Uchiyama I."/>
            <person name="Ito T."/>
            <person name="Fujiyama A."/>
            <person name="Inagaki F."/>
            <person name="Takami H."/>
        </authorList>
    </citation>
    <scope>NUCLEOTIDE SEQUENCE</scope>
    <source>
        <strain evidence="1">Expedition CK06-06</strain>
    </source>
</reference>
<dbReference type="AlphaFoldDB" id="X1B0W8"/>
<protein>
    <submittedName>
        <fullName evidence="1">Uncharacterized protein</fullName>
    </submittedName>
</protein>
<comment type="caution">
    <text evidence="1">The sequence shown here is derived from an EMBL/GenBank/DDBJ whole genome shotgun (WGS) entry which is preliminary data.</text>
</comment>
<proteinExistence type="predicted"/>
<dbReference type="EMBL" id="BART01017087">
    <property type="protein sequence ID" value="GAG74967.1"/>
    <property type="molecule type" value="Genomic_DNA"/>
</dbReference>
<evidence type="ECO:0000313" key="1">
    <source>
        <dbReference type="EMBL" id="GAG74967.1"/>
    </source>
</evidence>
<gene>
    <name evidence="1" type="ORF">S01H4_32633</name>
</gene>
<name>X1B0W8_9ZZZZ</name>
<organism evidence="1">
    <name type="scientific">marine sediment metagenome</name>
    <dbReference type="NCBI Taxonomy" id="412755"/>
    <lineage>
        <taxon>unclassified sequences</taxon>
        <taxon>metagenomes</taxon>
        <taxon>ecological metagenomes</taxon>
    </lineage>
</organism>
<sequence length="116" mass="13988">MYKKEMKTEEEKIAYRKAYYLANRENLLAYHKIYYKANKDKIITRHKAYAKAYAKTYNKANYESYKKAAKMPLKKGKCCKCGKTFTLKSWQHSSLHWCLNCRQSPEYKNFKEETNE</sequence>
<accession>X1B0W8</accession>